<comment type="caution">
    <text evidence="2">The sequence shown here is derived from an EMBL/GenBank/DDBJ whole genome shotgun (WGS) entry which is preliminary data.</text>
</comment>
<gene>
    <name evidence="2" type="ORF">HINF_LOCUS33549</name>
</gene>
<organism evidence="2 3">
    <name type="scientific">Hexamita inflata</name>
    <dbReference type="NCBI Taxonomy" id="28002"/>
    <lineage>
        <taxon>Eukaryota</taxon>
        <taxon>Metamonada</taxon>
        <taxon>Diplomonadida</taxon>
        <taxon>Hexamitidae</taxon>
        <taxon>Hexamitinae</taxon>
        <taxon>Hexamita</taxon>
    </lineage>
</organism>
<dbReference type="EMBL" id="CAXDID020000117">
    <property type="protein sequence ID" value="CAL6030672.1"/>
    <property type="molecule type" value="Genomic_DNA"/>
</dbReference>
<proteinExistence type="predicted"/>
<evidence type="ECO:0000313" key="3">
    <source>
        <dbReference type="Proteomes" id="UP001642409"/>
    </source>
</evidence>
<feature type="signal peptide" evidence="1">
    <location>
        <begin position="1"/>
        <end position="20"/>
    </location>
</feature>
<protein>
    <submittedName>
        <fullName evidence="2">Hypothetical_protein</fullName>
    </submittedName>
</protein>
<dbReference type="Proteomes" id="UP001642409">
    <property type="component" value="Unassembled WGS sequence"/>
</dbReference>
<name>A0ABP1J5Y9_9EUKA</name>
<keyword evidence="1" id="KW-0732">Signal</keyword>
<accession>A0ABP1J5Y9</accession>
<keyword evidence="3" id="KW-1185">Reference proteome</keyword>
<evidence type="ECO:0000256" key="1">
    <source>
        <dbReference type="SAM" id="SignalP"/>
    </source>
</evidence>
<reference evidence="2 3" key="1">
    <citation type="submission" date="2024-07" db="EMBL/GenBank/DDBJ databases">
        <authorList>
            <person name="Akdeniz Z."/>
        </authorList>
    </citation>
    <scope>NUCLEOTIDE SEQUENCE [LARGE SCALE GENOMIC DNA]</scope>
</reference>
<feature type="chain" id="PRO_5045037551" evidence="1">
    <location>
        <begin position="21"/>
        <end position="260"/>
    </location>
</feature>
<sequence>MLINLQNAILAFSLSSWASAVFQIEAHCGEKLGCLKRGSKSQTVLASMLNSFSCGKVAMKQIFWTTLKASFKVFIFLFPEIESTSFKKFELKSAYSRFTRSFRSTVCRKLPRRSRCVMLTCRFIPWVEHRRLQTITSEVACVGILSTCSSVWCSTKLYNFLQFWLNEIFQLIYSRQDTNIEVQLLGHGTQVLMKFIDGKISKQFWWHSELQTWLHCIWSEQQIYIYLQNTKQFQFNSKVEQLKSFSRHLYFHIYIPSCTR</sequence>
<evidence type="ECO:0000313" key="2">
    <source>
        <dbReference type="EMBL" id="CAL6030672.1"/>
    </source>
</evidence>